<dbReference type="Pfam" id="PF17782">
    <property type="entry name" value="WHD_DprA"/>
    <property type="match status" value="1"/>
</dbReference>
<comment type="similarity">
    <text evidence="1">Belongs to the DprA/Smf family.</text>
</comment>
<evidence type="ECO:0000313" key="5">
    <source>
        <dbReference type="Proteomes" id="UP000198901"/>
    </source>
</evidence>
<reference evidence="4 5" key="1">
    <citation type="submission" date="2016-10" db="EMBL/GenBank/DDBJ databases">
        <authorList>
            <person name="de Groot N.N."/>
        </authorList>
    </citation>
    <scope>NUCLEOTIDE SEQUENCE [LARGE SCALE GENOMIC DNA]</scope>
    <source>
        <strain evidence="4 5">DSM 21668</strain>
    </source>
</reference>
<evidence type="ECO:0000259" key="2">
    <source>
        <dbReference type="Pfam" id="PF02481"/>
    </source>
</evidence>
<dbReference type="Gene3D" id="3.40.50.450">
    <property type="match status" value="1"/>
</dbReference>
<organism evidence="4 5">
    <name type="scientific">Siphonobacter aquaeclarae</name>
    <dbReference type="NCBI Taxonomy" id="563176"/>
    <lineage>
        <taxon>Bacteria</taxon>
        <taxon>Pseudomonadati</taxon>
        <taxon>Bacteroidota</taxon>
        <taxon>Cytophagia</taxon>
        <taxon>Cytophagales</taxon>
        <taxon>Cytophagaceae</taxon>
        <taxon>Siphonobacter</taxon>
    </lineage>
</organism>
<dbReference type="RefSeq" id="WP_093201282.1">
    <property type="nucleotide sequence ID" value="NZ_FNGS01000003.1"/>
</dbReference>
<dbReference type="PANTHER" id="PTHR43022">
    <property type="entry name" value="PROTEIN SMF"/>
    <property type="match status" value="1"/>
</dbReference>
<dbReference type="GO" id="GO:0009294">
    <property type="term" value="P:DNA-mediated transformation"/>
    <property type="evidence" value="ECO:0007669"/>
    <property type="project" value="InterPro"/>
</dbReference>
<name>A0A1G9NML8_9BACT</name>
<dbReference type="SUPFAM" id="SSF102405">
    <property type="entry name" value="MCP/YpsA-like"/>
    <property type="match status" value="1"/>
</dbReference>
<dbReference type="InterPro" id="IPR010994">
    <property type="entry name" value="RuvA_2-like"/>
</dbReference>
<dbReference type="Proteomes" id="UP000198901">
    <property type="component" value="Unassembled WGS sequence"/>
</dbReference>
<dbReference type="SUPFAM" id="SSF47781">
    <property type="entry name" value="RuvA domain 2-like"/>
    <property type="match status" value="1"/>
</dbReference>
<accession>A0A1G9NML8</accession>
<evidence type="ECO:0000313" key="4">
    <source>
        <dbReference type="EMBL" id="SDL87543.1"/>
    </source>
</evidence>
<dbReference type="InterPro" id="IPR036388">
    <property type="entry name" value="WH-like_DNA-bd_sf"/>
</dbReference>
<protein>
    <submittedName>
        <fullName evidence="4">DNA processing protein</fullName>
    </submittedName>
</protein>
<keyword evidence="5" id="KW-1185">Reference proteome</keyword>
<dbReference type="Pfam" id="PF02481">
    <property type="entry name" value="DNA_processg_A"/>
    <property type="match status" value="1"/>
</dbReference>
<dbReference type="InterPro" id="IPR057666">
    <property type="entry name" value="DrpA_SLOG"/>
</dbReference>
<gene>
    <name evidence="4" type="ORF">SAMN04488090_2068</name>
</gene>
<dbReference type="STRING" id="563176.SAMN04488090_2068"/>
<sequence length="363" mass="39361">MYSERFYQLALWLTPGVGDVLTRLLISHCGTARDVFRLPPGKLQKIRGIGSALSRGIAAKEAFAKAEALLRQTEDAAYTFLFFNDEGFPSRLKSLYDAPAVLFWQGEGNVNGRRMVGIVGTRKPTDYGKRMTEELVEQLQDTGASVVSGLAYGIDIVAHKAALRYGLPTFAVLANGPDSIYPAPHARTARQLLATGGLLTEQPPGTPPDRNFFLNRNRIIAGMSDVVIVVESARKGGAMTTAEYANNYGRDVYAVPGLLTSPVSEGCHWLVAQSKAALFTDVPALIENLGWDLPPSAAPPVDMTRFSLDESAVITLLRTIGPLHIDDLAWRSGLPMARLASLLLTLEFQGIVRSLPGKVYAFS</sequence>
<dbReference type="EMBL" id="FNGS01000003">
    <property type="protein sequence ID" value="SDL87543.1"/>
    <property type="molecule type" value="Genomic_DNA"/>
</dbReference>
<evidence type="ECO:0000256" key="1">
    <source>
        <dbReference type="ARBA" id="ARBA00006525"/>
    </source>
</evidence>
<dbReference type="InterPro" id="IPR041614">
    <property type="entry name" value="DprA_WH"/>
</dbReference>
<dbReference type="Gene3D" id="1.10.10.10">
    <property type="entry name" value="Winged helix-like DNA-binding domain superfamily/Winged helix DNA-binding domain"/>
    <property type="match status" value="1"/>
</dbReference>
<feature type="domain" description="DprA winged helix" evidence="3">
    <location>
        <begin position="302"/>
        <end position="358"/>
    </location>
</feature>
<evidence type="ECO:0000259" key="3">
    <source>
        <dbReference type="Pfam" id="PF17782"/>
    </source>
</evidence>
<dbReference type="PANTHER" id="PTHR43022:SF1">
    <property type="entry name" value="PROTEIN SMF"/>
    <property type="match status" value="1"/>
</dbReference>
<proteinExistence type="inferred from homology"/>
<dbReference type="InterPro" id="IPR003488">
    <property type="entry name" value="DprA"/>
</dbReference>
<feature type="domain" description="Smf/DprA SLOG" evidence="2">
    <location>
        <begin position="80"/>
        <end position="289"/>
    </location>
</feature>
<dbReference type="OrthoDB" id="9785707at2"/>
<dbReference type="AlphaFoldDB" id="A0A1G9NML8"/>
<dbReference type="NCBIfam" id="TIGR00732">
    <property type="entry name" value="dprA"/>
    <property type="match status" value="1"/>
</dbReference>